<name>A0ABN2N5Z7_9MICO</name>
<protein>
    <submittedName>
        <fullName evidence="4">TetR family transcriptional regulator</fullName>
    </submittedName>
</protein>
<dbReference type="PANTHER" id="PTHR30328">
    <property type="entry name" value="TRANSCRIPTIONAL REPRESSOR"/>
    <property type="match status" value="1"/>
</dbReference>
<feature type="DNA-binding region" description="H-T-H motif" evidence="2">
    <location>
        <begin position="34"/>
        <end position="53"/>
    </location>
</feature>
<dbReference type="Proteomes" id="UP001501094">
    <property type="component" value="Unassembled WGS sequence"/>
</dbReference>
<dbReference type="PRINTS" id="PR00455">
    <property type="entry name" value="HTHTETR"/>
</dbReference>
<dbReference type="EMBL" id="BAAANL010000001">
    <property type="protein sequence ID" value="GAA1852927.1"/>
    <property type="molecule type" value="Genomic_DNA"/>
</dbReference>
<dbReference type="SUPFAM" id="SSF46689">
    <property type="entry name" value="Homeodomain-like"/>
    <property type="match status" value="1"/>
</dbReference>
<dbReference type="PANTHER" id="PTHR30328:SF54">
    <property type="entry name" value="HTH-TYPE TRANSCRIPTIONAL REPRESSOR SCO4008"/>
    <property type="match status" value="1"/>
</dbReference>
<dbReference type="SUPFAM" id="SSF48498">
    <property type="entry name" value="Tetracyclin repressor-like, C-terminal domain"/>
    <property type="match status" value="1"/>
</dbReference>
<dbReference type="RefSeq" id="WP_344099520.1">
    <property type="nucleotide sequence ID" value="NZ_BAAANL010000001.1"/>
</dbReference>
<feature type="domain" description="HTH tetR-type" evidence="3">
    <location>
        <begin position="11"/>
        <end position="71"/>
    </location>
</feature>
<evidence type="ECO:0000259" key="3">
    <source>
        <dbReference type="PROSITE" id="PS50977"/>
    </source>
</evidence>
<dbReference type="Pfam" id="PF00440">
    <property type="entry name" value="TetR_N"/>
    <property type="match status" value="1"/>
</dbReference>
<dbReference type="Gene3D" id="1.10.357.10">
    <property type="entry name" value="Tetracycline Repressor, domain 2"/>
    <property type="match status" value="1"/>
</dbReference>
<dbReference type="InterPro" id="IPR001647">
    <property type="entry name" value="HTH_TetR"/>
</dbReference>
<reference evidence="4 5" key="1">
    <citation type="journal article" date="2019" name="Int. J. Syst. Evol. Microbiol.">
        <title>The Global Catalogue of Microorganisms (GCM) 10K type strain sequencing project: providing services to taxonomists for standard genome sequencing and annotation.</title>
        <authorList>
            <consortium name="The Broad Institute Genomics Platform"/>
            <consortium name="The Broad Institute Genome Sequencing Center for Infectious Disease"/>
            <person name="Wu L."/>
            <person name="Ma J."/>
        </authorList>
    </citation>
    <scope>NUCLEOTIDE SEQUENCE [LARGE SCALE GENOMIC DNA]</scope>
    <source>
        <strain evidence="4 5">JCM 14326</strain>
    </source>
</reference>
<evidence type="ECO:0000256" key="1">
    <source>
        <dbReference type="ARBA" id="ARBA00023125"/>
    </source>
</evidence>
<dbReference type="InterPro" id="IPR036271">
    <property type="entry name" value="Tet_transcr_reg_TetR-rel_C_sf"/>
</dbReference>
<organism evidence="4 5">
    <name type="scientific">Myceligenerans crystallogenes</name>
    <dbReference type="NCBI Taxonomy" id="316335"/>
    <lineage>
        <taxon>Bacteria</taxon>
        <taxon>Bacillati</taxon>
        <taxon>Actinomycetota</taxon>
        <taxon>Actinomycetes</taxon>
        <taxon>Micrococcales</taxon>
        <taxon>Promicromonosporaceae</taxon>
        <taxon>Myceligenerans</taxon>
    </lineage>
</organism>
<keyword evidence="1 2" id="KW-0238">DNA-binding</keyword>
<dbReference type="InterPro" id="IPR009057">
    <property type="entry name" value="Homeodomain-like_sf"/>
</dbReference>
<keyword evidence="5" id="KW-1185">Reference proteome</keyword>
<evidence type="ECO:0000256" key="2">
    <source>
        <dbReference type="PROSITE-ProRule" id="PRU00335"/>
    </source>
</evidence>
<proteinExistence type="predicted"/>
<sequence>MAEKQLTARGAATRQRIVDAAADEFSAHGIAGARVERIVAAARTNKAQLYGYFGSKEGLFDAVFRASLERILDVVPIEASDLPGWAVRLYDEYLRRPDLIRLATWARLERRPTGHLVDDADRLDGRKLRFIADAQANGTVVPGDPFDIMALVIGMSMAWSPVSNVYAASSDEPVAIHEARRELLRTCVARAVVIDAAVQHPSGA</sequence>
<dbReference type="InterPro" id="IPR050109">
    <property type="entry name" value="HTH-type_TetR-like_transc_reg"/>
</dbReference>
<comment type="caution">
    <text evidence="4">The sequence shown here is derived from an EMBL/GenBank/DDBJ whole genome shotgun (WGS) entry which is preliminary data.</text>
</comment>
<dbReference type="PROSITE" id="PS50977">
    <property type="entry name" value="HTH_TETR_2"/>
    <property type="match status" value="1"/>
</dbReference>
<dbReference type="Pfam" id="PF17926">
    <property type="entry name" value="TetR_C_21"/>
    <property type="match status" value="1"/>
</dbReference>
<evidence type="ECO:0000313" key="4">
    <source>
        <dbReference type="EMBL" id="GAA1852927.1"/>
    </source>
</evidence>
<gene>
    <name evidence="4" type="ORF">GCM10009751_06900</name>
</gene>
<evidence type="ECO:0000313" key="5">
    <source>
        <dbReference type="Proteomes" id="UP001501094"/>
    </source>
</evidence>
<dbReference type="InterPro" id="IPR041467">
    <property type="entry name" value="Sco4008_C"/>
</dbReference>
<accession>A0ABN2N5Z7</accession>